<dbReference type="Proteomes" id="UP000182314">
    <property type="component" value="Unassembled WGS sequence"/>
</dbReference>
<evidence type="ECO:0000256" key="1">
    <source>
        <dbReference type="SAM" id="Phobius"/>
    </source>
</evidence>
<feature type="transmembrane region" description="Helical" evidence="1">
    <location>
        <begin position="6"/>
        <end position="26"/>
    </location>
</feature>
<sequence>MPSDIYVLTALFTTLAVGLVICVLILERSEW</sequence>
<proteinExistence type="predicted"/>
<name>A0AA94H1H7_9ENTR</name>
<gene>
    <name evidence="2" type="ORF">SAMN05216286_1245</name>
</gene>
<dbReference type="EMBL" id="FOKO01000002">
    <property type="protein sequence ID" value="SFB99410.1"/>
    <property type="molecule type" value="Genomic_DNA"/>
</dbReference>
<accession>A0AA94H1H7</accession>
<keyword evidence="1" id="KW-0812">Transmembrane</keyword>
<reference evidence="2 3" key="1">
    <citation type="submission" date="2016-10" db="EMBL/GenBank/DDBJ databases">
        <authorList>
            <person name="Varghese N."/>
            <person name="Submissions S."/>
        </authorList>
    </citation>
    <scope>NUCLEOTIDE SEQUENCE [LARGE SCALE GENOMIC DNA]</scope>
    <source>
        <strain evidence="2 3">CGMCC 1.7012</strain>
    </source>
</reference>
<keyword evidence="1" id="KW-1133">Transmembrane helix</keyword>
<evidence type="ECO:0000313" key="3">
    <source>
        <dbReference type="Proteomes" id="UP000182314"/>
    </source>
</evidence>
<organism evidence="2 3">
    <name type="scientific">Kosakonia oryzae</name>
    <dbReference type="NCBI Taxonomy" id="497725"/>
    <lineage>
        <taxon>Bacteria</taxon>
        <taxon>Pseudomonadati</taxon>
        <taxon>Pseudomonadota</taxon>
        <taxon>Gammaproteobacteria</taxon>
        <taxon>Enterobacterales</taxon>
        <taxon>Enterobacteriaceae</taxon>
        <taxon>Kosakonia</taxon>
    </lineage>
</organism>
<comment type="caution">
    <text evidence="2">The sequence shown here is derived from an EMBL/GenBank/DDBJ whole genome shotgun (WGS) entry which is preliminary data.</text>
</comment>
<evidence type="ECO:0000313" key="2">
    <source>
        <dbReference type="EMBL" id="SFB99410.1"/>
    </source>
</evidence>
<keyword evidence="1" id="KW-0472">Membrane</keyword>
<protein>
    <submittedName>
        <fullName evidence="2">Uncharacterized protein</fullName>
    </submittedName>
</protein>
<dbReference type="AlphaFoldDB" id="A0AA94H1H7"/>